<evidence type="ECO:0000256" key="3">
    <source>
        <dbReference type="SAM" id="MobiDB-lite"/>
    </source>
</evidence>
<dbReference type="Ensembl" id="ENSSSCT00000076882.2">
    <property type="protein sequence ID" value="ENSSSCP00000074118.2"/>
    <property type="gene ID" value="ENSSSCG00000042032.2"/>
</dbReference>
<evidence type="ECO:0000313" key="5">
    <source>
        <dbReference type="Ensembl" id="ENSSSCP00000074118.2"/>
    </source>
</evidence>
<dbReference type="InParanoid" id="A0A5G2RGI8"/>
<reference evidence="5" key="4">
    <citation type="submission" date="2025-09" db="UniProtKB">
        <authorList>
            <consortium name="Ensembl"/>
        </authorList>
    </citation>
    <scope>IDENTIFICATION</scope>
</reference>
<dbReference type="PANTHER" id="PTHR23111">
    <property type="entry name" value="ZINC FINGER PROTEIN"/>
    <property type="match status" value="1"/>
</dbReference>
<dbReference type="InterPro" id="IPR028193">
    <property type="entry name" value="TEX13A-D_N"/>
</dbReference>
<reference evidence="5" key="3">
    <citation type="submission" date="2025-08" db="UniProtKB">
        <authorList>
            <consortium name="Ensembl"/>
        </authorList>
    </citation>
    <scope>IDENTIFICATION</scope>
</reference>
<evidence type="ECO:0000313" key="6">
    <source>
        <dbReference type="Proteomes" id="UP000008227"/>
    </source>
</evidence>
<dbReference type="AlphaFoldDB" id="A0A5G2RGI8"/>
<dbReference type="PANTHER" id="PTHR23111:SF103">
    <property type="entry name" value="TEX13 FAMILY MEMBER C3-RELATED"/>
    <property type="match status" value="1"/>
</dbReference>
<sequence>MAVDFSDPRSGFRHSEVVMFINEEVLTNGGGPNFYLTFRSRPWNEIEDELQSILADLQVPRTVKRACVWSALALSVRVATRQREQQARRVRRLQEQVGERETAAWALASQLQRLREEREEMIKQLRSTRSDLQQALNEREVLRGQLLRAERQPLEAAPRSRSQQFAADVWPLTAEERNKLLIATSQRRQMVEAQREESQNAPAGGMLYMPGPPSPWAQVVQPPLPMPLPMPLPLPFPLPFPYSRPPPPRVVSEAEAAAAAAATTTAAAAFPPQMPVGGIYPSGVWPAASQEEVALPWDPRIQGQEEAPVRPHFISPSGYIWNQEDPMKPQPQELMPRPAKGKKAFKPQQEEKPAPGLRRRDWVCLWCRM</sequence>
<evidence type="ECO:0000256" key="2">
    <source>
        <dbReference type="SAM" id="Coils"/>
    </source>
</evidence>
<keyword evidence="6" id="KW-1185">Reference proteome</keyword>
<dbReference type="Proteomes" id="UP000008227">
    <property type="component" value="Chromosome X"/>
</dbReference>
<dbReference type="GO" id="GO:0003729">
    <property type="term" value="F:mRNA binding"/>
    <property type="evidence" value="ECO:0000318"/>
    <property type="project" value="GO_Central"/>
</dbReference>
<dbReference type="GeneTree" id="ENSGT00940000161768"/>
<dbReference type="Bgee" id="ENSSSCG00000042032">
    <property type="expression patterns" value="Expressed in testis and 1 other cell type or tissue"/>
</dbReference>
<evidence type="ECO:0000259" key="4">
    <source>
        <dbReference type="Pfam" id="PF15186"/>
    </source>
</evidence>
<accession>A0A5G2RGI8</accession>
<feature type="region of interest" description="Disordered" evidence="3">
    <location>
        <begin position="325"/>
        <end position="356"/>
    </location>
</feature>
<evidence type="ECO:0000256" key="1">
    <source>
        <dbReference type="ARBA" id="ARBA00008287"/>
    </source>
</evidence>
<proteinExistence type="inferred from homology"/>
<dbReference type="Pfam" id="PF15186">
    <property type="entry name" value="TEX13"/>
    <property type="match status" value="1"/>
</dbReference>
<name>A0A5G2RGI8_PIG</name>
<feature type="domain" description="Testis-expressed protein 13 A-D N-terminal" evidence="4">
    <location>
        <begin position="5"/>
        <end position="150"/>
    </location>
</feature>
<comment type="similarity">
    <text evidence="1">Belongs to the TEX13 family.</text>
</comment>
<feature type="coiled-coil region" evidence="2">
    <location>
        <begin position="76"/>
        <end position="152"/>
    </location>
</feature>
<keyword evidence="2" id="KW-0175">Coiled coil</keyword>
<protein>
    <recommendedName>
        <fullName evidence="4">Testis-expressed protein 13 A-D N-terminal domain-containing protein</fullName>
    </recommendedName>
</protein>
<reference evidence="6" key="1">
    <citation type="submission" date="2009-11" db="EMBL/GenBank/DDBJ databases">
        <authorList>
            <consortium name="Porcine genome sequencing project"/>
        </authorList>
    </citation>
    <scope>NUCLEOTIDE SEQUENCE [LARGE SCALE GENOMIC DNA]</scope>
    <source>
        <strain evidence="6">Duroc</strain>
    </source>
</reference>
<organism evidence="5 6">
    <name type="scientific">Sus scrofa</name>
    <name type="common">Pig</name>
    <dbReference type="NCBI Taxonomy" id="9823"/>
    <lineage>
        <taxon>Eukaryota</taxon>
        <taxon>Metazoa</taxon>
        <taxon>Chordata</taxon>
        <taxon>Craniata</taxon>
        <taxon>Vertebrata</taxon>
        <taxon>Euteleostomi</taxon>
        <taxon>Mammalia</taxon>
        <taxon>Eutheria</taxon>
        <taxon>Laurasiatheria</taxon>
        <taxon>Artiodactyla</taxon>
        <taxon>Suina</taxon>
        <taxon>Suidae</taxon>
        <taxon>Sus</taxon>
    </lineage>
</organism>
<reference evidence="5" key="2">
    <citation type="journal article" date="2020" name="Gigascience">
        <title>An improved pig reference genome sequence to enable pig genetics and genomics research.</title>
        <authorList>
            <person name="Warr A."/>
            <person name="Affara N."/>
            <person name="Aken B."/>
            <person name="Beiki H."/>
            <person name="Bickhart D.M."/>
            <person name="Billis K."/>
            <person name="Chow W."/>
            <person name="Eory L."/>
            <person name="Finlayson H.A."/>
            <person name="Flicek P."/>
            <person name="Giron C.G."/>
            <person name="Griffin D.K."/>
            <person name="Hall R."/>
            <person name="Hannum G."/>
            <person name="Hourlier T."/>
            <person name="Howe K."/>
            <person name="Hume D.A."/>
            <person name="Izuogu O."/>
            <person name="Kim K."/>
            <person name="Koren S."/>
            <person name="Liu H."/>
            <person name="Manchanda N."/>
            <person name="Martin F.J."/>
            <person name="Nonneman D.J."/>
            <person name="O'Connor R.E."/>
            <person name="Phillippy A.M."/>
            <person name="Rohrer G.A."/>
            <person name="Rosen B.D."/>
            <person name="Rund L.A."/>
            <person name="Sargent C.A."/>
            <person name="Schook L.B."/>
            <person name="Schroeder S.G."/>
            <person name="Schwartz A.S."/>
            <person name="Skinner B.M."/>
            <person name="Talbot R."/>
            <person name="Tseng E."/>
            <person name="Tuggle C.K."/>
            <person name="Watson M."/>
            <person name="Smith T.P.L."/>
            <person name="Archibald A.L."/>
        </authorList>
    </citation>
    <scope>NUCLEOTIDE SEQUENCE [LARGE SCALE GENOMIC DNA]</scope>
    <source>
        <strain evidence="5">Duroc</strain>
    </source>
</reference>